<accession>A0A5N5QAL4</accession>
<name>A0A5N5QAL4_9AGAM</name>
<sequence>MPDIQNYVLENFEEDRPNIAPRAIQLLPLAVRLNSKWLELECFRSLAFRRRPISREELIALGPKMMAQATYVRERVRTAILSSGLPKAISLHASCSEPLSCFYFITQKVQANMTANPRNLYNFRSSDEDEADIFDISIKDTEFIGSKLCDDCQPIVNELSELIRFSDELSQEVHKCVQDSKLLVADK</sequence>
<keyword evidence="2" id="KW-1185">Reference proteome</keyword>
<evidence type="ECO:0000313" key="2">
    <source>
        <dbReference type="Proteomes" id="UP000383932"/>
    </source>
</evidence>
<dbReference type="AlphaFoldDB" id="A0A5N5QAL4"/>
<dbReference type="EMBL" id="SSOP01000426">
    <property type="protein sequence ID" value="KAB5588543.1"/>
    <property type="molecule type" value="Genomic_DNA"/>
</dbReference>
<comment type="caution">
    <text evidence="1">The sequence shown here is derived from an EMBL/GenBank/DDBJ whole genome shotgun (WGS) entry which is preliminary data.</text>
</comment>
<evidence type="ECO:0000313" key="1">
    <source>
        <dbReference type="EMBL" id="KAB5588543.1"/>
    </source>
</evidence>
<dbReference type="Proteomes" id="UP000383932">
    <property type="component" value="Unassembled WGS sequence"/>
</dbReference>
<reference evidence="1 2" key="1">
    <citation type="journal article" date="2019" name="Fungal Biol. Biotechnol.">
        <title>Draft genome sequence of fastidious pathogen Ceratobasidium theobromae, which causes vascular-streak dieback in Theobroma cacao.</title>
        <authorList>
            <person name="Ali S.S."/>
            <person name="Asman A."/>
            <person name="Shao J."/>
            <person name="Firmansyah A.P."/>
            <person name="Susilo A.W."/>
            <person name="Rosmana A."/>
            <person name="McMahon P."/>
            <person name="Junaid M."/>
            <person name="Guest D."/>
            <person name="Kheng T.Y."/>
            <person name="Meinhardt L.W."/>
            <person name="Bailey B.A."/>
        </authorList>
    </citation>
    <scope>NUCLEOTIDE SEQUENCE [LARGE SCALE GENOMIC DNA]</scope>
    <source>
        <strain evidence="1 2">CT2</strain>
    </source>
</reference>
<proteinExistence type="predicted"/>
<gene>
    <name evidence="1" type="ORF">CTheo_8018</name>
</gene>
<organism evidence="1 2">
    <name type="scientific">Ceratobasidium theobromae</name>
    <dbReference type="NCBI Taxonomy" id="1582974"/>
    <lineage>
        <taxon>Eukaryota</taxon>
        <taxon>Fungi</taxon>
        <taxon>Dikarya</taxon>
        <taxon>Basidiomycota</taxon>
        <taxon>Agaricomycotina</taxon>
        <taxon>Agaricomycetes</taxon>
        <taxon>Cantharellales</taxon>
        <taxon>Ceratobasidiaceae</taxon>
        <taxon>Ceratobasidium</taxon>
    </lineage>
</organism>
<protein>
    <submittedName>
        <fullName evidence="1">Uncharacterized protein</fullName>
    </submittedName>
</protein>